<dbReference type="STRING" id="7719.ENSCINP00000034276"/>
<dbReference type="CDD" id="cd01998">
    <property type="entry name" value="MnmA_TRMU-like"/>
    <property type="match status" value="1"/>
</dbReference>
<evidence type="ECO:0000259" key="15">
    <source>
        <dbReference type="Pfam" id="PF20259"/>
    </source>
</evidence>
<evidence type="ECO:0000256" key="12">
    <source>
        <dbReference type="ARBA" id="ARBA00023157"/>
    </source>
</evidence>
<sequence length="393" mass="43943">MSKVICAISGGVDSAVAALLLKRRGLNVVGVFMRNWDLEDEVGQCSVQEDATYATRVCRALDIPFYEVNLVKEYWTNVFMPMVDQYEMGNTPNPDILCNQLVKFSAFHNKCSSMFGNVVIATGHYARTTLNDRVLTAKVPHTAEQRLLKAVDPFKDQTFFLHKVDRTALLRSYFPLGGIFKSKVKEIAAASEISFVLKRKESAGICFIGRREFSNFIKNYISPKPGQFICYETGNVIGNHDGYFSYTVGQRSLIGGLRISYAVLHRNSKDGNVLVVPGLNHPALYRKSLVSGPAHWIAGEPALLREGKPLNCYFRFCHRNSLVPCTVHQLENERLLIILQHPLRAMTVGQDAVLYTEDECLGGAQIDDVGPSIQELKMKFGRIQKNELGTLVS</sequence>
<evidence type="ECO:0000256" key="9">
    <source>
        <dbReference type="ARBA" id="ARBA00022741"/>
    </source>
</evidence>
<dbReference type="GO" id="GO:0005524">
    <property type="term" value="F:ATP binding"/>
    <property type="evidence" value="ECO:0007669"/>
    <property type="project" value="UniProtKB-KW"/>
</dbReference>
<dbReference type="FunFam" id="3.40.50.620:FF:000104">
    <property type="entry name" value="Mitochondrial tRNA-specific 2-thiouridylase 1"/>
    <property type="match status" value="1"/>
</dbReference>
<dbReference type="NCBIfam" id="NF001138">
    <property type="entry name" value="PRK00143.1"/>
    <property type="match status" value="1"/>
</dbReference>
<reference evidence="17" key="1">
    <citation type="journal article" date="2002" name="Science">
        <title>The draft genome of Ciona intestinalis: insights into chordate and vertebrate origins.</title>
        <authorList>
            <person name="Dehal P."/>
            <person name="Satou Y."/>
            <person name="Campbell R.K."/>
            <person name="Chapman J."/>
            <person name="Degnan B."/>
            <person name="De Tomaso A."/>
            <person name="Davidson B."/>
            <person name="Di Gregorio A."/>
            <person name="Gelpke M."/>
            <person name="Goodstein D.M."/>
            <person name="Harafuji N."/>
            <person name="Hastings K.E."/>
            <person name="Ho I."/>
            <person name="Hotta K."/>
            <person name="Huang W."/>
            <person name="Kawashima T."/>
            <person name="Lemaire P."/>
            <person name="Martinez D."/>
            <person name="Meinertzhagen I.A."/>
            <person name="Necula S."/>
            <person name="Nonaka M."/>
            <person name="Putnam N."/>
            <person name="Rash S."/>
            <person name="Saiga H."/>
            <person name="Satake M."/>
            <person name="Terry A."/>
            <person name="Yamada L."/>
            <person name="Wang H.G."/>
            <person name="Awazu S."/>
            <person name="Azumi K."/>
            <person name="Boore J."/>
            <person name="Branno M."/>
            <person name="Chin-Bow S."/>
            <person name="DeSantis R."/>
            <person name="Doyle S."/>
            <person name="Francino P."/>
            <person name="Keys D.N."/>
            <person name="Haga S."/>
            <person name="Hayashi H."/>
            <person name="Hino K."/>
            <person name="Imai K.S."/>
            <person name="Inaba K."/>
            <person name="Kano S."/>
            <person name="Kobayashi K."/>
            <person name="Kobayashi M."/>
            <person name="Lee B.I."/>
            <person name="Makabe K.W."/>
            <person name="Manohar C."/>
            <person name="Matassi G."/>
            <person name="Medina M."/>
            <person name="Mochizuki Y."/>
            <person name="Mount S."/>
            <person name="Morishita T."/>
            <person name="Miura S."/>
            <person name="Nakayama A."/>
            <person name="Nishizaka S."/>
            <person name="Nomoto H."/>
            <person name="Ohta F."/>
            <person name="Oishi K."/>
            <person name="Rigoutsos I."/>
            <person name="Sano M."/>
            <person name="Sasaki A."/>
            <person name="Sasakura Y."/>
            <person name="Shoguchi E."/>
            <person name="Shin-i T."/>
            <person name="Spagnuolo A."/>
            <person name="Stainier D."/>
            <person name="Suzuki M.M."/>
            <person name="Tassy O."/>
            <person name="Takatori N."/>
            <person name="Tokuoka M."/>
            <person name="Yagi K."/>
            <person name="Yoshizaki F."/>
            <person name="Wada S."/>
            <person name="Zhang C."/>
            <person name="Hyatt P.D."/>
            <person name="Larimer F."/>
            <person name="Detter C."/>
            <person name="Doggett N."/>
            <person name="Glavina T."/>
            <person name="Hawkins T."/>
            <person name="Richardson P."/>
            <person name="Lucas S."/>
            <person name="Kohara Y."/>
            <person name="Levine M."/>
            <person name="Satoh N."/>
            <person name="Rokhsar D.S."/>
        </authorList>
    </citation>
    <scope>NUCLEOTIDE SEQUENCE [LARGE SCALE GENOMIC DNA]</scope>
</reference>
<organism evidence="16 17">
    <name type="scientific">Ciona intestinalis</name>
    <name type="common">Transparent sea squirt</name>
    <name type="synonym">Ascidia intestinalis</name>
    <dbReference type="NCBI Taxonomy" id="7719"/>
    <lineage>
        <taxon>Eukaryota</taxon>
        <taxon>Metazoa</taxon>
        <taxon>Chordata</taxon>
        <taxon>Tunicata</taxon>
        <taxon>Ascidiacea</taxon>
        <taxon>Phlebobranchia</taxon>
        <taxon>Cionidae</taxon>
        <taxon>Ciona</taxon>
    </lineage>
</organism>
<keyword evidence="17" id="KW-1185">Reference proteome</keyword>
<protein>
    <recommendedName>
        <fullName evidence="5">Mitochondrial tRNA-specific 2-thiouridylase 1</fullName>
        <ecNumber evidence="4">2.8.1.14</ecNumber>
    </recommendedName>
</protein>
<evidence type="ECO:0000256" key="10">
    <source>
        <dbReference type="ARBA" id="ARBA00022840"/>
    </source>
</evidence>
<dbReference type="GO" id="GO:0061708">
    <property type="term" value="F:tRNA-5-taurinomethyluridine 2-sulfurtransferase"/>
    <property type="evidence" value="ECO:0007669"/>
    <property type="project" value="UniProtKB-EC"/>
</dbReference>
<evidence type="ECO:0000256" key="13">
    <source>
        <dbReference type="ARBA" id="ARBA00049564"/>
    </source>
</evidence>
<keyword evidence="6" id="KW-0820">tRNA-binding</keyword>
<keyword evidence="12" id="KW-1015">Disulfide bond</keyword>
<proteinExistence type="inferred from homology"/>
<dbReference type="InterPro" id="IPR046885">
    <property type="entry name" value="MnmA-like_C"/>
</dbReference>
<feature type="domain" description="tRNA-specific 2-thiouridylase MnmA-like central" evidence="15">
    <location>
        <begin position="215"/>
        <end position="276"/>
    </location>
</feature>
<comment type="similarity">
    <text evidence="3">Belongs to the MnmA/TRMU family.</text>
</comment>
<dbReference type="PANTHER" id="PTHR11933">
    <property type="entry name" value="TRNA 5-METHYLAMINOMETHYL-2-THIOURIDYLATE -METHYLTRANSFERASE"/>
    <property type="match status" value="1"/>
</dbReference>
<name>H2XX92_CIOIN</name>
<evidence type="ECO:0000256" key="3">
    <source>
        <dbReference type="ARBA" id="ARBA00006191"/>
    </source>
</evidence>
<evidence type="ECO:0000313" key="17">
    <source>
        <dbReference type="Proteomes" id="UP000008144"/>
    </source>
</evidence>
<dbReference type="Ensembl" id="ENSCINT00000034637.1">
    <property type="protein sequence ID" value="ENSCINP00000034276.1"/>
    <property type="gene ID" value="ENSCING00000019371.1"/>
</dbReference>
<keyword evidence="10" id="KW-0067">ATP-binding</keyword>
<evidence type="ECO:0000259" key="14">
    <source>
        <dbReference type="Pfam" id="PF20258"/>
    </source>
</evidence>
<evidence type="ECO:0000256" key="7">
    <source>
        <dbReference type="ARBA" id="ARBA00022679"/>
    </source>
</evidence>
<evidence type="ECO:0000256" key="5">
    <source>
        <dbReference type="ARBA" id="ARBA00018888"/>
    </source>
</evidence>
<reference evidence="16" key="3">
    <citation type="submission" date="2025-08" db="UniProtKB">
        <authorList>
            <consortium name="Ensembl"/>
        </authorList>
    </citation>
    <scope>IDENTIFICATION</scope>
</reference>
<dbReference type="HOGENOM" id="CLU_035188_1_1_1"/>
<dbReference type="Gene3D" id="2.40.30.10">
    <property type="entry name" value="Translation factors"/>
    <property type="match status" value="1"/>
</dbReference>
<dbReference type="Gene3D" id="3.40.50.620">
    <property type="entry name" value="HUPs"/>
    <property type="match status" value="1"/>
</dbReference>
<evidence type="ECO:0000256" key="4">
    <source>
        <dbReference type="ARBA" id="ARBA00011953"/>
    </source>
</evidence>
<dbReference type="Pfam" id="PF20258">
    <property type="entry name" value="tRNA_Me_trans_C"/>
    <property type="match status" value="1"/>
</dbReference>
<dbReference type="InParanoid" id="H2XX92"/>
<evidence type="ECO:0000256" key="8">
    <source>
        <dbReference type="ARBA" id="ARBA00022694"/>
    </source>
</evidence>
<evidence type="ECO:0000313" key="16">
    <source>
        <dbReference type="Ensembl" id="ENSCINP00000034276.1"/>
    </source>
</evidence>
<keyword evidence="8" id="KW-0819">tRNA processing</keyword>
<comment type="function">
    <text evidence="1">Catalyzes the 2-thiolation of uridine at the wobble position (U34) of mitochondrial tRNA(Lys), tRNA(Glu) and tRNA(Gln). Required for the formation of 5-taurinomethyl-2-thiouridine (tm5s2U) of mitochondrial tRNA(Lys), tRNA(Glu), and tRNA(Gln) at the wobble position. ATP is required to activate the C2 atom of the wobble base.</text>
</comment>
<comment type="subcellular location">
    <subcellularLocation>
        <location evidence="2">Mitochondrion</location>
    </subcellularLocation>
</comment>
<keyword evidence="7" id="KW-0808">Transferase</keyword>
<dbReference type="Pfam" id="PF03054">
    <property type="entry name" value="tRNA_Me_trans"/>
    <property type="match status" value="1"/>
</dbReference>
<accession>H2XX92</accession>
<dbReference type="OMA" id="PFYVWDL"/>
<evidence type="ECO:0000256" key="6">
    <source>
        <dbReference type="ARBA" id="ARBA00022555"/>
    </source>
</evidence>
<evidence type="ECO:0000256" key="2">
    <source>
        <dbReference type="ARBA" id="ARBA00004173"/>
    </source>
</evidence>
<keyword evidence="11" id="KW-0694">RNA-binding</keyword>
<evidence type="ECO:0000256" key="1">
    <source>
        <dbReference type="ARBA" id="ARBA00003986"/>
    </source>
</evidence>
<dbReference type="FunCoup" id="H2XX92">
    <property type="interactions" value="162"/>
</dbReference>
<dbReference type="InterPro" id="IPR004506">
    <property type="entry name" value="MnmA-like"/>
</dbReference>
<dbReference type="InterPro" id="IPR023382">
    <property type="entry name" value="MnmA-like_central_sf"/>
</dbReference>
<dbReference type="GO" id="GO:0000049">
    <property type="term" value="F:tRNA binding"/>
    <property type="evidence" value="ECO:0007669"/>
    <property type="project" value="UniProtKB-KW"/>
</dbReference>
<dbReference type="GeneTree" id="ENSGT00390000014323"/>
<dbReference type="InterPro" id="IPR014729">
    <property type="entry name" value="Rossmann-like_a/b/a_fold"/>
</dbReference>
<dbReference type="AlphaFoldDB" id="H2XX92"/>
<comment type="catalytic activity">
    <reaction evidence="13">
        <text>5-taurinomethyluridine(34) in tRNA + S-sulfanyl-L-cysteinyl-[protein] + AH2 + ATP = 5-taurinomethyl-2-thiouridine(34) in tRNA + L-cysteinyl-[protein] + A + AMP + diphosphate + H(+)</text>
        <dbReference type="Rhea" id="RHEA:47040"/>
        <dbReference type="Rhea" id="RHEA-COMP:10131"/>
        <dbReference type="Rhea" id="RHEA-COMP:11726"/>
        <dbReference type="Rhea" id="RHEA-COMP:11732"/>
        <dbReference type="Rhea" id="RHEA-COMP:11733"/>
        <dbReference type="ChEBI" id="CHEBI:13193"/>
        <dbReference type="ChEBI" id="CHEBI:15378"/>
        <dbReference type="ChEBI" id="CHEBI:17499"/>
        <dbReference type="ChEBI" id="CHEBI:29950"/>
        <dbReference type="ChEBI" id="CHEBI:30616"/>
        <dbReference type="ChEBI" id="CHEBI:33019"/>
        <dbReference type="ChEBI" id="CHEBI:61963"/>
        <dbReference type="ChEBI" id="CHEBI:87171"/>
        <dbReference type="ChEBI" id="CHEBI:87172"/>
        <dbReference type="ChEBI" id="CHEBI:456215"/>
        <dbReference type="EC" id="2.8.1.14"/>
    </reaction>
</comment>
<dbReference type="SUPFAM" id="SSF52402">
    <property type="entry name" value="Adenine nucleotide alpha hydrolases-like"/>
    <property type="match status" value="1"/>
</dbReference>
<dbReference type="Proteomes" id="UP000008144">
    <property type="component" value="Chromosome 5"/>
</dbReference>
<dbReference type="Gene3D" id="2.30.30.280">
    <property type="entry name" value="Adenine nucleotide alpha hydrolases-like domains"/>
    <property type="match status" value="1"/>
</dbReference>
<reference evidence="16" key="4">
    <citation type="submission" date="2025-09" db="UniProtKB">
        <authorList>
            <consortium name="Ensembl"/>
        </authorList>
    </citation>
    <scope>IDENTIFICATION</scope>
</reference>
<evidence type="ECO:0000256" key="11">
    <source>
        <dbReference type="ARBA" id="ARBA00022884"/>
    </source>
</evidence>
<dbReference type="GO" id="GO:0005739">
    <property type="term" value="C:mitochondrion"/>
    <property type="evidence" value="ECO:0000318"/>
    <property type="project" value="GO_Central"/>
</dbReference>
<dbReference type="NCBIfam" id="TIGR00420">
    <property type="entry name" value="trmU"/>
    <property type="match status" value="1"/>
</dbReference>
<dbReference type="InterPro" id="IPR046884">
    <property type="entry name" value="MnmA-like_central"/>
</dbReference>
<dbReference type="GO" id="GO:0002143">
    <property type="term" value="P:tRNA wobble position uridine thiolation"/>
    <property type="evidence" value="ECO:0000318"/>
    <property type="project" value="GO_Central"/>
</dbReference>
<dbReference type="EC" id="2.8.1.14" evidence="4"/>
<keyword evidence="9" id="KW-0547">Nucleotide-binding</keyword>
<dbReference type="Pfam" id="PF20259">
    <property type="entry name" value="tRNA_Me_trans_M"/>
    <property type="match status" value="1"/>
</dbReference>
<dbReference type="EMBL" id="EAAA01002120">
    <property type="status" value="NOT_ANNOTATED_CDS"/>
    <property type="molecule type" value="Genomic_DNA"/>
</dbReference>
<reference evidence="16" key="2">
    <citation type="journal article" date="2008" name="Genome Biol.">
        <title>Improved genome assembly and evidence-based global gene model set for the chordate Ciona intestinalis: new insight into intron and operon populations.</title>
        <authorList>
            <person name="Satou Y."/>
            <person name="Mineta K."/>
            <person name="Ogasawara M."/>
            <person name="Sasakura Y."/>
            <person name="Shoguchi E."/>
            <person name="Ueno K."/>
            <person name="Yamada L."/>
            <person name="Matsumoto J."/>
            <person name="Wasserscheid J."/>
            <person name="Dewar K."/>
            <person name="Wiley G.B."/>
            <person name="Macmil S.L."/>
            <person name="Roe B.A."/>
            <person name="Zeller R.W."/>
            <person name="Hastings K.E."/>
            <person name="Lemaire P."/>
            <person name="Lindquist E."/>
            <person name="Endo T."/>
            <person name="Hotta K."/>
            <person name="Inaba K."/>
        </authorList>
    </citation>
    <scope>NUCLEOTIDE SEQUENCE [LARGE SCALE GENOMIC DNA]</scope>
    <source>
        <strain evidence="16">wild type</strain>
    </source>
</reference>
<dbReference type="PANTHER" id="PTHR11933:SF5">
    <property type="entry name" value="MITOCHONDRIAL TRNA-SPECIFIC 2-THIOURIDYLASE 1"/>
    <property type="match status" value="1"/>
</dbReference>
<feature type="domain" description="tRNA-specific 2-thiouridylase MnmA-like C-terminal" evidence="14">
    <location>
        <begin position="288"/>
        <end position="366"/>
    </location>
</feature>